<dbReference type="AlphaFoldDB" id="A0A9Q3JWM9"/>
<organism evidence="1 2">
    <name type="scientific">Austropuccinia psidii MF-1</name>
    <dbReference type="NCBI Taxonomy" id="1389203"/>
    <lineage>
        <taxon>Eukaryota</taxon>
        <taxon>Fungi</taxon>
        <taxon>Dikarya</taxon>
        <taxon>Basidiomycota</taxon>
        <taxon>Pucciniomycotina</taxon>
        <taxon>Pucciniomycetes</taxon>
        <taxon>Pucciniales</taxon>
        <taxon>Sphaerophragmiaceae</taxon>
        <taxon>Austropuccinia</taxon>
    </lineage>
</organism>
<evidence type="ECO:0000313" key="1">
    <source>
        <dbReference type="EMBL" id="MBW0569997.1"/>
    </source>
</evidence>
<dbReference type="OrthoDB" id="425619at2759"/>
<proteinExistence type="predicted"/>
<gene>
    <name evidence="1" type="ORF">O181_109712</name>
</gene>
<reference evidence="1" key="1">
    <citation type="submission" date="2021-03" db="EMBL/GenBank/DDBJ databases">
        <title>Draft genome sequence of rust myrtle Austropuccinia psidii MF-1, a brazilian biotype.</title>
        <authorList>
            <person name="Quecine M.C."/>
            <person name="Pachon D.M.R."/>
            <person name="Bonatelli M.L."/>
            <person name="Correr F.H."/>
            <person name="Franceschini L.M."/>
            <person name="Leite T.F."/>
            <person name="Margarido G.R.A."/>
            <person name="Almeida C.A."/>
            <person name="Ferrarezi J.A."/>
            <person name="Labate C.A."/>
        </authorList>
    </citation>
    <scope>NUCLEOTIDE SEQUENCE</scope>
    <source>
        <strain evidence="1">MF-1</strain>
    </source>
</reference>
<name>A0A9Q3JWM9_9BASI</name>
<sequence>MTIVHKAGNIHKKADGLSGCSLANTPDNPVYVPLEAEPQIPIEGINIMDIGTEFVETLRESYKKQKKWHILTCFLDKDWKERYLVNSLD</sequence>
<protein>
    <submittedName>
        <fullName evidence="1">Uncharacterized protein</fullName>
    </submittedName>
</protein>
<evidence type="ECO:0000313" key="2">
    <source>
        <dbReference type="Proteomes" id="UP000765509"/>
    </source>
</evidence>
<keyword evidence="2" id="KW-1185">Reference proteome</keyword>
<comment type="caution">
    <text evidence="1">The sequence shown here is derived from an EMBL/GenBank/DDBJ whole genome shotgun (WGS) entry which is preliminary data.</text>
</comment>
<dbReference type="Proteomes" id="UP000765509">
    <property type="component" value="Unassembled WGS sequence"/>
</dbReference>
<accession>A0A9Q3JWM9</accession>
<dbReference type="EMBL" id="AVOT02085436">
    <property type="protein sequence ID" value="MBW0569997.1"/>
    <property type="molecule type" value="Genomic_DNA"/>
</dbReference>